<dbReference type="AlphaFoldDB" id="A0A1C3WHY4"/>
<accession>A0A1C3WHY4</accession>
<gene>
    <name evidence="1" type="ORF">GA0061100_12010</name>
</gene>
<name>A0A1C3WHY4_9HYPH</name>
<organism evidence="1 2">
    <name type="scientific">Rhizobium hainanense</name>
    <dbReference type="NCBI Taxonomy" id="52131"/>
    <lineage>
        <taxon>Bacteria</taxon>
        <taxon>Pseudomonadati</taxon>
        <taxon>Pseudomonadota</taxon>
        <taxon>Alphaproteobacteria</taxon>
        <taxon>Hyphomicrobiales</taxon>
        <taxon>Rhizobiaceae</taxon>
        <taxon>Rhizobium/Agrobacterium group</taxon>
        <taxon>Rhizobium</taxon>
    </lineage>
</organism>
<dbReference type="Proteomes" id="UP000186228">
    <property type="component" value="Unassembled WGS sequence"/>
</dbReference>
<sequence length="120" mass="13331">MLTSPPNVSLSEIFAHIKQRTIMLFCDFIRKAIAIVQSSRMNILAPSAVGVSHSTGGGDPVWLRFVSLREQSKFSVVRDELLLKQLVALEQTNQVENASRFRTSILTIDTYVLPILTVAS</sequence>
<proteinExistence type="predicted"/>
<protein>
    <submittedName>
        <fullName evidence="1">Uncharacterized protein</fullName>
    </submittedName>
</protein>
<reference evidence="2" key="1">
    <citation type="submission" date="2016-08" db="EMBL/GenBank/DDBJ databases">
        <authorList>
            <person name="Varghese N."/>
            <person name="Submissions Spin"/>
        </authorList>
    </citation>
    <scope>NUCLEOTIDE SEQUENCE [LARGE SCALE GENOMIC DNA]</scope>
    <source>
        <strain evidence="2">CCBAU 57015</strain>
    </source>
</reference>
<evidence type="ECO:0000313" key="2">
    <source>
        <dbReference type="Proteomes" id="UP000186228"/>
    </source>
</evidence>
<dbReference type="EMBL" id="FMAC01000020">
    <property type="protein sequence ID" value="SCB39631.1"/>
    <property type="molecule type" value="Genomic_DNA"/>
</dbReference>
<evidence type="ECO:0000313" key="1">
    <source>
        <dbReference type="EMBL" id="SCB39631.1"/>
    </source>
</evidence>
<keyword evidence="2" id="KW-1185">Reference proteome</keyword>